<evidence type="ECO:0000259" key="1">
    <source>
        <dbReference type="Pfam" id="PF26035"/>
    </source>
</evidence>
<organism evidence="3 4">
    <name type="scientific">Mycolicibacterium iranicum</name>
    <name type="common">Mycobacterium iranicum</name>
    <dbReference type="NCBI Taxonomy" id="912594"/>
    <lineage>
        <taxon>Bacteria</taxon>
        <taxon>Bacillati</taxon>
        <taxon>Actinomycetota</taxon>
        <taxon>Actinomycetes</taxon>
        <taxon>Mycobacteriales</taxon>
        <taxon>Mycobacteriaceae</taxon>
        <taxon>Mycolicibacterium</taxon>
    </lineage>
</organism>
<dbReference type="Pfam" id="PF26035">
    <property type="entry name" value="DUF8010"/>
    <property type="match status" value="1"/>
</dbReference>
<evidence type="ECO:0000259" key="2">
    <source>
        <dbReference type="Pfam" id="PF26572"/>
    </source>
</evidence>
<protein>
    <submittedName>
        <fullName evidence="3">Uncharacterized protein</fullName>
    </submittedName>
</protein>
<dbReference type="RefSeq" id="WP_183469766.1">
    <property type="nucleotide sequence ID" value="NZ_JACHVU010000007.1"/>
</dbReference>
<evidence type="ECO:0000313" key="4">
    <source>
        <dbReference type="Proteomes" id="UP000550501"/>
    </source>
</evidence>
<dbReference type="EMBL" id="JACHVU010000007">
    <property type="protein sequence ID" value="MBB2991748.1"/>
    <property type="molecule type" value="Genomic_DNA"/>
</dbReference>
<feature type="domain" description="DUF8010" evidence="1">
    <location>
        <begin position="5"/>
        <end position="102"/>
    </location>
</feature>
<dbReference type="InterPro" id="IPR058323">
    <property type="entry name" value="DUF8010"/>
</dbReference>
<accession>A0A839Q689</accession>
<proteinExistence type="predicted"/>
<dbReference type="Proteomes" id="UP000550501">
    <property type="component" value="Unassembled WGS sequence"/>
</dbReference>
<comment type="caution">
    <text evidence="3">The sequence shown here is derived from an EMBL/GenBank/DDBJ whole genome shotgun (WGS) entry which is preliminary data.</text>
</comment>
<feature type="domain" description="DUF8185" evidence="2">
    <location>
        <begin position="105"/>
        <end position="219"/>
    </location>
</feature>
<sequence length="226" mass="24181">MTTGERGVWLADAAHREDLATFTERALRLDEASVVRLRQRPGGLVVAWVATGFDVLASRVVGGRVNPADLSAGADALLPGLRGMGPDGFVEPGFAMDSAWRGALPPDTGFVHLDDVPARAVLDLAQRGMSLAKEHSSAHGPPASLLDQEVVAVSSGQDDVGIPMRCVFALTAMGFLPQSPSRDRFSPESVSADEVVRVRAMPTWLRIDARFGTVYRRRGDPAVVLR</sequence>
<dbReference type="InterPro" id="IPR058498">
    <property type="entry name" value="DUF8185"/>
</dbReference>
<dbReference type="Pfam" id="PF26572">
    <property type="entry name" value="DUF8185"/>
    <property type="match status" value="1"/>
</dbReference>
<keyword evidence="4" id="KW-1185">Reference proteome</keyword>
<name>A0A839Q689_MYCIR</name>
<dbReference type="PIRSF" id="PIRSF012637">
    <property type="entry name" value="UCP012637"/>
    <property type="match status" value="1"/>
</dbReference>
<evidence type="ECO:0000313" key="3">
    <source>
        <dbReference type="EMBL" id="MBB2991748.1"/>
    </source>
</evidence>
<gene>
    <name evidence="3" type="ORF">FHR72_003238</name>
</gene>
<dbReference type="InterPro" id="IPR016601">
    <property type="entry name" value="UCP012637"/>
</dbReference>
<reference evidence="3 4" key="1">
    <citation type="submission" date="2020-08" db="EMBL/GenBank/DDBJ databases">
        <title>The Agave Microbiome: Exploring the role of microbial communities in plant adaptations to desert environments.</title>
        <authorList>
            <person name="Partida-Martinez L.P."/>
        </authorList>
    </citation>
    <scope>NUCLEOTIDE SEQUENCE [LARGE SCALE GENOMIC DNA]</scope>
    <source>
        <strain evidence="3 4">AT2.18</strain>
    </source>
</reference>
<dbReference type="AlphaFoldDB" id="A0A839Q689"/>